<gene>
    <name evidence="1" type="ORF">XBI1_3020001</name>
</gene>
<evidence type="ECO:0000313" key="2">
    <source>
        <dbReference type="Proteomes" id="UP000028480"/>
    </source>
</evidence>
<dbReference type="EMBL" id="CBTB010000227">
    <property type="protein sequence ID" value="CDH34338.1"/>
    <property type="molecule type" value="Genomic_DNA"/>
</dbReference>
<organism evidence="1 2">
    <name type="scientific">Xenorhabdus bovienii str. Intermedium</name>
    <dbReference type="NCBI Taxonomy" id="1379677"/>
    <lineage>
        <taxon>Bacteria</taxon>
        <taxon>Pseudomonadati</taxon>
        <taxon>Pseudomonadota</taxon>
        <taxon>Gammaproteobacteria</taxon>
        <taxon>Enterobacterales</taxon>
        <taxon>Morganellaceae</taxon>
        <taxon>Xenorhabdus</taxon>
    </lineage>
</organism>
<evidence type="ECO:0000313" key="1">
    <source>
        <dbReference type="EMBL" id="CDH34338.1"/>
    </source>
</evidence>
<sequence length="34" mass="3769">MIVILNGYSDSLSERFLNAQIVKIVSLFGQVSNI</sequence>
<comment type="caution">
    <text evidence="1">The sequence shown here is derived from an EMBL/GenBank/DDBJ whole genome shotgun (WGS) entry which is preliminary data.</text>
</comment>
<dbReference type="AlphaFoldDB" id="A0A077QLZ6"/>
<reference evidence="1" key="1">
    <citation type="submission" date="2013-07" db="EMBL/GenBank/DDBJ databases">
        <title>Sub-species coevolution in mutualistic symbiosis.</title>
        <authorList>
            <person name="Murfin K."/>
            <person name="Klassen J."/>
            <person name="Lee M."/>
            <person name="Forst S."/>
            <person name="Stock P."/>
            <person name="Goodrich-Blair H."/>
        </authorList>
    </citation>
    <scope>NUCLEOTIDE SEQUENCE [LARGE SCALE GENOMIC DNA]</scope>
    <source>
        <strain evidence="1">Intermedium</strain>
    </source>
</reference>
<protein>
    <submittedName>
        <fullName evidence="1">Uncharacterized protein</fullName>
    </submittedName>
</protein>
<dbReference type="Proteomes" id="UP000028480">
    <property type="component" value="Unassembled WGS sequence"/>
</dbReference>
<name>A0A077QLZ6_XENBV</name>
<accession>A0A077QLZ6</accession>
<dbReference type="HOGENOM" id="CLU_3376760_0_0_6"/>
<proteinExistence type="predicted"/>